<evidence type="ECO:0000256" key="1">
    <source>
        <dbReference type="ARBA" id="ARBA00000085"/>
    </source>
</evidence>
<keyword evidence="5" id="KW-0418">Kinase</keyword>
<dbReference type="SUPFAM" id="SSF55874">
    <property type="entry name" value="ATPase domain of HSP90 chaperone/DNA topoisomerase II/histidine kinase"/>
    <property type="match status" value="1"/>
</dbReference>
<dbReference type="InterPro" id="IPR001610">
    <property type="entry name" value="PAC"/>
</dbReference>
<feature type="domain" description="PAS" evidence="9">
    <location>
        <begin position="392"/>
        <end position="461"/>
    </location>
</feature>
<evidence type="ECO:0000259" key="7">
    <source>
        <dbReference type="PROSITE" id="PS50109"/>
    </source>
</evidence>
<dbReference type="SUPFAM" id="SSF52172">
    <property type="entry name" value="CheY-like"/>
    <property type="match status" value="1"/>
</dbReference>
<dbReference type="InterPro" id="IPR036097">
    <property type="entry name" value="HisK_dim/P_sf"/>
</dbReference>
<keyword evidence="3 6" id="KW-0597">Phosphoprotein</keyword>
<dbReference type="CDD" id="cd00082">
    <property type="entry name" value="HisKA"/>
    <property type="match status" value="1"/>
</dbReference>
<dbReference type="CDD" id="cd00130">
    <property type="entry name" value="PAS"/>
    <property type="match status" value="3"/>
</dbReference>
<evidence type="ECO:0000313" key="12">
    <source>
        <dbReference type="Proteomes" id="UP001165069"/>
    </source>
</evidence>
<dbReference type="InterPro" id="IPR013655">
    <property type="entry name" value="PAS_fold_3"/>
</dbReference>
<dbReference type="InterPro" id="IPR035965">
    <property type="entry name" value="PAS-like_dom_sf"/>
</dbReference>
<feature type="modified residue" description="4-aspartylphosphate" evidence="6">
    <location>
        <position position="832"/>
    </location>
</feature>
<dbReference type="InterPro" id="IPR003594">
    <property type="entry name" value="HATPase_dom"/>
</dbReference>
<evidence type="ECO:0000256" key="3">
    <source>
        <dbReference type="ARBA" id="ARBA00022553"/>
    </source>
</evidence>
<dbReference type="Pfam" id="PF08447">
    <property type="entry name" value="PAS_3"/>
    <property type="match status" value="1"/>
</dbReference>
<dbReference type="Gene3D" id="3.30.450.20">
    <property type="entry name" value="PAS domain"/>
    <property type="match status" value="4"/>
</dbReference>
<dbReference type="CDD" id="cd00156">
    <property type="entry name" value="REC"/>
    <property type="match status" value="1"/>
</dbReference>
<dbReference type="InterPro" id="IPR013656">
    <property type="entry name" value="PAS_4"/>
</dbReference>
<evidence type="ECO:0000256" key="4">
    <source>
        <dbReference type="ARBA" id="ARBA00022679"/>
    </source>
</evidence>
<dbReference type="InterPro" id="IPR052162">
    <property type="entry name" value="Sensor_kinase/Photoreceptor"/>
</dbReference>
<dbReference type="Gene3D" id="1.10.287.130">
    <property type="match status" value="1"/>
</dbReference>
<sequence>MTDPHLPDIRTVFDASHHFMGLLSPEGRLLDANRTALEAGGTTLEEVRGKFFWETPWWTHDPQQQERLKAGIRLAAQGESFRMETTHAAADGSVLVVDFSLRPLRDAEGRVTGLIPEGRDITDLAAEREQLRLSEARIRSLVEHALEAIVMLDGSTGHFTEVNAQAVALFKIDRQRLLGMTPAELSPAFQPDGRPSPAASAAFVRQALNEGMAIFDWTHLSGDGQLIPCEVRLLKLTSSSGDLLRGSIVDLRPRMAKDSDVRESERKFRLLFERSVEGLLLLDGDRFTDCNQAVLDMMRCTEPEFLRMHPWELSPPVQPDGRASDEKALEMIATAHAKGVHRFEWMHRRIDGEDFPVEVTLLPIPLGGKEILFTSWRDITEAKAAERALKASEERFRVMVRNARDIFVLANEKGEQTFISPVAEQLTGYKVEELLGGVERLVHPEDWPAVQAAWEQVLNHPETPVRVEYRHIHRTHGYVWFEAVAQNCLQDAAIQAVAISVRDITARKRDEQERLGLERQMLHTQKLESLGVLAGGIAHDFNNLLTAILTNLNLARELVGAEHPVQKQLRATENATLKAAELTRQMLAYSGKGRFVVRVHDLNLVVREMTHLLQVSIAKKVKLAFSLEEGLPPVEADDAQLQQIILNLVTNANDAIGDHEGTIHIATRSRYLDETYLATVLQGQGLEPGLYSVLEVSDTGVGMTPDIQARIFDPFFTTKTAGHGLGLSAIQGILKGHRAGLRVYSEPGRGTAFHLYFPSSGAALPPPQVQTSDLDQTFQGLVLLVDDEPSIRDSASQALEMLGFEVETAEDGAEAVERFSIRPEAYRAALVDLTMPRMDGRECFQALRRMRPDLPVILCSGFSEQESVKAFLGEGLAGFIQKPYSLSKLRQAFREALMS</sequence>
<organism evidence="11 12">
    <name type="scientific">Geothrix limicola</name>
    <dbReference type="NCBI Taxonomy" id="2927978"/>
    <lineage>
        <taxon>Bacteria</taxon>
        <taxon>Pseudomonadati</taxon>
        <taxon>Acidobacteriota</taxon>
        <taxon>Holophagae</taxon>
        <taxon>Holophagales</taxon>
        <taxon>Holophagaceae</taxon>
        <taxon>Geothrix</taxon>
    </lineage>
</organism>
<dbReference type="Pfam" id="PF08448">
    <property type="entry name" value="PAS_4"/>
    <property type="match status" value="2"/>
</dbReference>
<feature type="domain" description="PAC" evidence="10">
    <location>
        <begin position="77"/>
        <end position="133"/>
    </location>
</feature>
<evidence type="ECO:0000256" key="6">
    <source>
        <dbReference type="PROSITE-ProRule" id="PRU00169"/>
    </source>
</evidence>
<comment type="caution">
    <text evidence="11">The sequence shown here is derived from an EMBL/GenBank/DDBJ whole genome shotgun (WGS) entry which is preliminary data.</text>
</comment>
<evidence type="ECO:0000313" key="11">
    <source>
        <dbReference type="EMBL" id="GLH73958.1"/>
    </source>
</evidence>
<feature type="domain" description="PAS" evidence="9">
    <location>
        <begin position="134"/>
        <end position="211"/>
    </location>
</feature>
<dbReference type="Pfam" id="PF13426">
    <property type="entry name" value="PAS_9"/>
    <property type="match status" value="1"/>
</dbReference>
<dbReference type="InterPro" id="IPR004358">
    <property type="entry name" value="Sig_transdc_His_kin-like_C"/>
</dbReference>
<dbReference type="SMART" id="SM00448">
    <property type="entry name" value="REC"/>
    <property type="match status" value="1"/>
</dbReference>
<dbReference type="SMART" id="SM00387">
    <property type="entry name" value="HATPase_c"/>
    <property type="match status" value="1"/>
</dbReference>
<dbReference type="NCBIfam" id="TIGR00229">
    <property type="entry name" value="sensory_box"/>
    <property type="match status" value="3"/>
</dbReference>
<dbReference type="PROSITE" id="PS50110">
    <property type="entry name" value="RESPONSE_REGULATORY"/>
    <property type="match status" value="1"/>
</dbReference>
<dbReference type="PROSITE" id="PS50113">
    <property type="entry name" value="PAC"/>
    <property type="match status" value="1"/>
</dbReference>
<gene>
    <name evidence="11" type="ORF">GETHLI_24600</name>
</gene>
<evidence type="ECO:0000259" key="9">
    <source>
        <dbReference type="PROSITE" id="PS50112"/>
    </source>
</evidence>
<keyword evidence="4" id="KW-0808">Transferase</keyword>
<dbReference type="EMBL" id="BSDE01000004">
    <property type="protein sequence ID" value="GLH73958.1"/>
    <property type="molecule type" value="Genomic_DNA"/>
</dbReference>
<dbReference type="InterPro" id="IPR000014">
    <property type="entry name" value="PAS"/>
</dbReference>
<dbReference type="Pfam" id="PF00072">
    <property type="entry name" value="Response_reg"/>
    <property type="match status" value="1"/>
</dbReference>
<dbReference type="InterPro" id="IPR000700">
    <property type="entry name" value="PAS-assoc_C"/>
</dbReference>
<keyword evidence="12" id="KW-1185">Reference proteome</keyword>
<dbReference type="Proteomes" id="UP001165069">
    <property type="component" value="Unassembled WGS sequence"/>
</dbReference>
<dbReference type="PROSITE" id="PS50112">
    <property type="entry name" value="PAS"/>
    <property type="match status" value="2"/>
</dbReference>
<dbReference type="SUPFAM" id="SSF55785">
    <property type="entry name" value="PYP-like sensor domain (PAS domain)"/>
    <property type="match status" value="4"/>
</dbReference>
<evidence type="ECO:0000259" key="8">
    <source>
        <dbReference type="PROSITE" id="PS50110"/>
    </source>
</evidence>
<dbReference type="EC" id="2.7.13.3" evidence="2"/>
<evidence type="ECO:0000256" key="2">
    <source>
        <dbReference type="ARBA" id="ARBA00012438"/>
    </source>
</evidence>
<dbReference type="Pfam" id="PF02518">
    <property type="entry name" value="HATPase_c"/>
    <property type="match status" value="1"/>
</dbReference>
<dbReference type="PRINTS" id="PR00344">
    <property type="entry name" value="BCTRLSENSOR"/>
</dbReference>
<dbReference type="SUPFAM" id="SSF47384">
    <property type="entry name" value="Homodimeric domain of signal transducing histidine kinase"/>
    <property type="match status" value="1"/>
</dbReference>
<dbReference type="PANTHER" id="PTHR43304">
    <property type="entry name" value="PHYTOCHROME-LIKE PROTEIN CPH1"/>
    <property type="match status" value="1"/>
</dbReference>
<dbReference type="InterPro" id="IPR005467">
    <property type="entry name" value="His_kinase_dom"/>
</dbReference>
<dbReference type="RefSeq" id="WP_285575713.1">
    <property type="nucleotide sequence ID" value="NZ_BSDE01000004.1"/>
</dbReference>
<dbReference type="InterPro" id="IPR036890">
    <property type="entry name" value="HATPase_C_sf"/>
</dbReference>
<proteinExistence type="predicted"/>
<dbReference type="SMART" id="SM00086">
    <property type="entry name" value="PAC"/>
    <property type="match status" value="3"/>
</dbReference>
<dbReference type="PROSITE" id="PS50109">
    <property type="entry name" value="HIS_KIN"/>
    <property type="match status" value="1"/>
</dbReference>
<reference evidence="11 12" key="1">
    <citation type="journal article" date="2023" name="Antonie Van Leeuwenhoek">
        <title>Mesoterricola silvestris gen. nov., sp. nov., Mesoterricola sediminis sp. nov., Geothrix oryzae sp. nov., Geothrix edaphica sp. nov., Geothrix rubra sp. nov., and Geothrix limicola sp. nov., six novel members of Acidobacteriota isolated from soils.</title>
        <authorList>
            <person name="Itoh H."/>
            <person name="Sugisawa Y."/>
            <person name="Mise K."/>
            <person name="Xu Z."/>
            <person name="Kuniyasu M."/>
            <person name="Ushijima N."/>
            <person name="Kawano K."/>
            <person name="Kobayashi E."/>
            <person name="Shiratori Y."/>
            <person name="Masuda Y."/>
            <person name="Senoo K."/>
        </authorList>
    </citation>
    <scope>NUCLEOTIDE SEQUENCE [LARGE SCALE GENOMIC DNA]</scope>
    <source>
        <strain evidence="11 12">Red804</strain>
    </source>
</reference>
<dbReference type="Gene3D" id="3.40.50.2300">
    <property type="match status" value="1"/>
</dbReference>
<feature type="domain" description="Response regulatory" evidence="8">
    <location>
        <begin position="781"/>
        <end position="897"/>
    </location>
</feature>
<accession>A0ABQ5QGZ1</accession>
<evidence type="ECO:0000259" key="10">
    <source>
        <dbReference type="PROSITE" id="PS50113"/>
    </source>
</evidence>
<comment type="catalytic activity">
    <reaction evidence="1">
        <text>ATP + protein L-histidine = ADP + protein N-phospho-L-histidine.</text>
        <dbReference type="EC" id="2.7.13.3"/>
    </reaction>
</comment>
<dbReference type="PANTHER" id="PTHR43304:SF1">
    <property type="entry name" value="PAC DOMAIN-CONTAINING PROTEIN"/>
    <property type="match status" value="1"/>
</dbReference>
<name>A0ABQ5QGZ1_9BACT</name>
<dbReference type="InterPro" id="IPR011006">
    <property type="entry name" value="CheY-like_superfamily"/>
</dbReference>
<dbReference type="InterPro" id="IPR001789">
    <property type="entry name" value="Sig_transdc_resp-reg_receiver"/>
</dbReference>
<evidence type="ECO:0000256" key="5">
    <source>
        <dbReference type="ARBA" id="ARBA00022777"/>
    </source>
</evidence>
<dbReference type="InterPro" id="IPR003661">
    <property type="entry name" value="HisK_dim/P_dom"/>
</dbReference>
<dbReference type="Gene3D" id="3.30.565.10">
    <property type="entry name" value="Histidine kinase-like ATPase, C-terminal domain"/>
    <property type="match status" value="1"/>
</dbReference>
<feature type="domain" description="Histidine kinase" evidence="7">
    <location>
        <begin position="536"/>
        <end position="761"/>
    </location>
</feature>
<dbReference type="SMART" id="SM00091">
    <property type="entry name" value="PAS"/>
    <property type="match status" value="4"/>
</dbReference>
<protein>
    <recommendedName>
        <fullName evidence="2">histidine kinase</fullName>
        <ecNumber evidence="2">2.7.13.3</ecNumber>
    </recommendedName>
</protein>